<dbReference type="AlphaFoldDB" id="A0A6G0W7B0"/>
<feature type="region of interest" description="Disordered" evidence="4">
    <location>
        <begin position="277"/>
        <end position="336"/>
    </location>
</feature>
<keyword evidence="7" id="KW-1185">Reference proteome</keyword>
<dbReference type="EMBL" id="VJMJ01000314">
    <property type="protein sequence ID" value="KAF0723130.1"/>
    <property type="molecule type" value="Genomic_DNA"/>
</dbReference>
<dbReference type="Gene3D" id="2.170.270.10">
    <property type="entry name" value="SET domain"/>
    <property type="match status" value="1"/>
</dbReference>
<reference evidence="6 7" key="1">
    <citation type="submission" date="2019-07" db="EMBL/GenBank/DDBJ databases">
        <title>Genomics analysis of Aphanomyces spp. identifies a new class of oomycete effector associated with host adaptation.</title>
        <authorList>
            <person name="Gaulin E."/>
        </authorList>
    </citation>
    <scope>NUCLEOTIDE SEQUENCE [LARGE SCALE GENOMIC DNA]</scope>
    <source>
        <strain evidence="6 7">ATCC 201684</strain>
    </source>
</reference>
<dbReference type="SUPFAM" id="SSF82199">
    <property type="entry name" value="SET domain"/>
    <property type="match status" value="1"/>
</dbReference>
<keyword evidence="2" id="KW-0808">Transferase</keyword>
<dbReference type="Proteomes" id="UP000481153">
    <property type="component" value="Unassembled WGS sequence"/>
</dbReference>
<dbReference type="VEuPathDB" id="FungiDB:AeMF1_003087"/>
<dbReference type="InterPro" id="IPR001214">
    <property type="entry name" value="SET_dom"/>
</dbReference>
<dbReference type="CDD" id="cd20071">
    <property type="entry name" value="SET_SMYD"/>
    <property type="match status" value="1"/>
</dbReference>
<protein>
    <recommendedName>
        <fullName evidence="5">SET domain-containing protein</fullName>
    </recommendedName>
</protein>
<dbReference type="GO" id="GO:0042799">
    <property type="term" value="F:histone H4K20 methyltransferase activity"/>
    <property type="evidence" value="ECO:0007669"/>
    <property type="project" value="TreeGrafter"/>
</dbReference>
<proteinExistence type="predicted"/>
<evidence type="ECO:0000259" key="5">
    <source>
        <dbReference type="PROSITE" id="PS50280"/>
    </source>
</evidence>
<keyword evidence="1" id="KW-0489">Methyltransferase</keyword>
<dbReference type="SMART" id="SM00317">
    <property type="entry name" value="SET"/>
    <property type="match status" value="1"/>
</dbReference>
<comment type="caution">
    <text evidence="6">The sequence shown here is derived from an EMBL/GenBank/DDBJ whole genome shotgun (WGS) entry which is preliminary data.</text>
</comment>
<dbReference type="InterPro" id="IPR046341">
    <property type="entry name" value="SET_dom_sf"/>
</dbReference>
<gene>
    <name evidence="6" type="ORF">Ae201684_017877</name>
</gene>
<evidence type="ECO:0000256" key="4">
    <source>
        <dbReference type="SAM" id="MobiDB-lite"/>
    </source>
</evidence>
<name>A0A6G0W7B0_9STRA</name>
<feature type="domain" description="SET" evidence="5">
    <location>
        <begin position="6"/>
        <end position="409"/>
    </location>
</feature>
<feature type="compositionally biased region" description="Acidic residues" evidence="4">
    <location>
        <begin position="279"/>
        <end position="314"/>
    </location>
</feature>
<organism evidence="6 7">
    <name type="scientific">Aphanomyces euteiches</name>
    <dbReference type="NCBI Taxonomy" id="100861"/>
    <lineage>
        <taxon>Eukaryota</taxon>
        <taxon>Sar</taxon>
        <taxon>Stramenopiles</taxon>
        <taxon>Oomycota</taxon>
        <taxon>Saprolegniomycetes</taxon>
        <taxon>Saprolegniales</taxon>
        <taxon>Verrucalvaceae</taxon>
        <taxon>Aphanomyces</taxon>
    </lineage>
</organism>
<dbReference type="Pfam" id="PF00856">
    <property type="entry name" value="SET"/>
    <property type="match status" value="1"/>
</dbReference>
<dbReference type="PROSITE" id="PS50280">
    <property type="entry name" value="SET"/>
    <property type="match status" value="1"/>
</dbReference>
<evidence type="ECO:0000256" key="3">
    <source>
        <dbReference type="ARBA" id="ARBA00022691"/>
    </source>
</evidence>
<sequence length="452" mass="49413">MLQLPETIQVRLDADKGRGLFATQGIEVNSVIFQDEAPIAIGSMDVPPTACCVCKRFVGSIQLQLHVLAEKIDMTEYETKATQKAMEPFPDMTSNPSLPNAPASSPGYVTYFSPSSSASIVCSKLCFDIVHVQAKHVFGPELPLLLLPFGVDHLVLVAALIGTTLYRLTQQPILDWDAAVADIMSLHAVKNTSLGDEPFQAVMSYFPPETPALKYLNEHMTRSMFETFLGVIQANAVGVDIPSPISRYFASCDENPDMKEKVVKDVSVLVESTLQVLCADEESEGEDENEDEDGSDEDSDDNESGNEDNNDDNAEGGRKKRAHDETVSSNGNDDEIITFTWQRDGAEALKFTSDVFPDSTGMALFPTFSMLNHSCDPNCAIAYVGDSASITVFATKPIASGEELTISYIDHNQAVYERQDELKSRYGFTCVCARCSSSQKSKRKRSDKSSAA</sequence>
<dbReference type="PANTHER" id="PTHR46402">
    <property type="entry name" value="SET AND MYND DOMAIN-CONTAINING PROTEIN 5"/>
    <property type="match status" value="1"/>
</dbReference>
<dbReference type="PANTHER" id="PTHR46402:SF2">
    <property type="entry name" value="HISTONE-LYSINE N-TRIMETHYLTRANSFERASE SMYD5"/>
    <property type="match status" value="1"/>
</dbReference>
<evidence type="ECO:0000313" key="6">
    <source>
        <dbReference type="EMBL" id="KAF0723130.1"/>
    </source>
</evidence>
<dbReference type="GO" id="GO:0032259">
    <property type="term" value="P:methylation"/>
    <property type="evidence" value="ECO:0007669"/>
    <property type="project" value="UniProtKB-KW"/>
</dbReference>
<evidence type="ECO:0000256" key="2">
    <source>
        <dbReference type="ARBA" id="ARBA00022679"/>
    </source>
</evidence>
<evidence type="ECO:0000256" key="1">
    <source>
        <dbReference type="ARBA" id="ARBA00022603"/>
    </source>
</evidence>
<evidence type="ECO:0000313" key="7">
    <source>
        <dbReference type="Proteomes" id="UP000481153"/>
    </source>
</evidence>
<dbReference type="GO" id="GO:0045814">
    <property type="term" value="P:negative regulation of gene expression, epigenetic"/>
    <property type="evidence" value="ECO:0007669"/>
    <property type="project" value="TreeGrafter"/>
</dbReference>
<keyword evidence="3" id="KW-0949">S-adenosyl-L-methionine</keyword>
<accession>A0A6G0W7B0</accession>